<protein>
    <submittedName>
        <fullName evidence="2">4-amino-4-deoxychorismate lyase</fullName>
    </submittedName>
</protein>
<proteinExistence type="predicted"/>
<dbReference type="Proteomes" id="UP000491181">
    <property type="component" value="Unassembled WGS sequence"/>
</dbReference>
<dbReference type="Pfam" id="PF01063">
    <property type="entry name" value="Aminotran_4"/>
    <property type="match status" value="1"/>
</dbReference>
<evidence type="ECO:0000313" key="1">
    <source>
        <dbReference type="EMBL" id="GFH87763.1"/>
    </source>
</evidence>
<dbReference type="RefSeq" id="WP_121766887.1">
    <property type="nucleotide sequence ID" value="NZ_BLLS01000120.1"/>
</dbReference>
<dbReference type="AlphaFoldDB" id="A0A3L7YXX5"/>
<sequence length="198" mass="22764">MCLFIETIRIEDGKVYNLDYHIERFDRTRAIFWKDSAPIDLRALISPQSLAGVYKCRVVYGKEIEEITYVPYQMRDVSSLRLVVADTVDYTYKSTNRENLNALYAQRKTADDVLIVKDGCLTDTSIGNVALYDGKMWCTPSHPLLRGTKRAELLDKKIIVEKDIPQAHLGKYSKIMLFNAMIDWGCIILPVDDKHLIL</sequence>
<dbReference type="Proteomes" id="UP000267159">
    <property type="component" value="Unassembled WGS sequence"/>
</dbReference>
<dbReference type="InterPro" id="IPR001544">
    <property type="entry name" value="Aminotrans_IV"/>
</dbReference>
<reference evidence="3 5" key="2">
    <citation type="submission" date="2019-03" db="EMBL/GenBank/DDBJ databases">
        <title>Diversity of the mouse oral microbiome.</title>
        <authorList>
            <person name="Joseph S."/>
            <person name="Aduse-Opoku J."/>
            <person name="Curtis M."/>
            <person name="Wade W."/>
            <person name="Hashim A."/>
        </authorList>
    </citation>
    <scope>NUCLEOTIDE SEQUENCE [LARGE SCALE GENOMIC DNA]</scope>
    <source>
        <strain evidence="3 5">P2318</strain>
    </source>
</reference>
<dbReference type="EMBL" id="BLLS01000120">
    <property type="protein sequence ID" value="GFH87763.1"/>
    <property type="molecule type" value="Genomic_DNA"/>
</dbReference>
<evidence type="ECO:0000313" key="6">
    <source>
        <dbReference type="Proteomes" id="UP000491181"/>
    </source>
</evidence>
<dbReference type="InterPro" id="IPR036038">
    <property type="entry name" value="Aminotransferase-like"/>
</dbReference>
<dbReference type="Gene3D" id="3.20.10.10">
    <property type="entry name" value="D-amino Acid Aminotransferase, subunit A, domain 2"/>
    <property type="match status" value="1"/>
</dbReference>
<evidence type="ECO:0000313" key="2">
    <source>
        <dbReference type="EMBL" id="RLT80111.1"/>
    </source>
</evidence>
<dbReference type="SUPFAM" id="SSF56752">
    <property type="entry name" value="D-aminoacid aminotransferase-like PLP-dependent enzymes"/>
    <property type="match status" value="1"/>
</dbReference>
<comment type="caution">
    <text evidence="2">The sequence shown here is derived from an EMBL/GenBank/DDBJ whole genome shotgun (WGS) entry which is preliminary data.</text>
</comment>
<dbReference type="Proteomes" id="UP000298073">
    <property type="component" value="Unassembled WGS sequence"/>
</dbReference>
<reference evidence="2 4" key="1">
    <citation type="submission" date="2018-09" db="EMBL/GenBank/DDBJ databases">
        <title>Murine metabolic-syndrome-specific gut microbial biobank.</title>
        <authorList>
            <person name="Liu C."/>
        </authorList>
    </citation>
    <scope>NUCLEOTIDE SEQUENCE [LARGE SCALE GENOMIC DNA]</scope>
    <source>
        <strain evidence="2 4">0.1X-D8-26</strain>
    </source>
</reference>
<dbReference type="Gene3D" id="3.30.470.10">
    <property type="match status" value="1"/>
</dbReference>
<evidence type="ECO:0000313" key="5">
    <source>
        <dbReference type="Proteomes" id="UP000298073"/>
    </source>
</evidence>
<evidence type="ECO:0000313" key="4">
    <source>
        <dbReference type="Proteomes" id="UP000267159"/>
    </source>
</evidence>
<reference evidence="1 6" key="3">
    <citation type="journal article" date="2020" name="Microbiome">
        <title>Single-cell genomics of uncultured bacteria reveals dietary fiber responders in the mouse gut microbiota.</title>
        <authorList>
            <person name="Chijiiwa R."/>
            <person name="Hosokawa M."/>
            <person name="Kogawa M."/>
            <person name="Nishikawa Y."/>
            <person name="Ide K."/>
            <person name="Sakanashi C."/>
            <person name="Takahashi K."/>
            <person name="Takeyama H."/>
        </authorList>
    </citation>
    <scope>NUCLEOTIDE SEQUENCE [LARGE SCALE GENOMIC DNA]</scope>
    <source>
        <strain evidence="1">IMSAGC_001</strain>
    </source>
</reference>
<name>A0A3L7YXX5_9BACE</name>
<dbReference type="GO" id="GO:0016829">
    <property type="term" value="F:lyase activity"/>
    <property type="evidence" value="ECO:0007669"/>
    <property type="project" value="UniProtKB-KW"/>
</dbReference>
<accession>A0A3L7YXX5</accession>
<organism evidence="2 4">
    <name type="scientific">Bacteroides acidifaciens</name>
    <dbReference type="NCBI Taxonomy" id="85831"/>
    <lineage>
        <taxon>Bacteria</taxon>
        <taxon>Pseudomonadati</taxon>
        <taxon>Bacteroidota</taxon>
        <taxon>Bacteroidia</taxon>
        <taxon>Bacteroidales</taxon>
        <taxon>Bacteroidaceae</taxon>
        <taxon>Bacteroides</taxon>
    </lineage>
</organism>
<dbReference type="InterPro" id="IPR043132">
    <property type="entry name" value="BCAT-like_C"/>
</dbReference>
<dbReference type="OrthoDB" id="1148709at2"/>
<dbReference type="EMBL" id="RAZM01000027">
    <property type="protein sequence ID" value="RLT80111.1"/>
    <property type="molecule type" value="Genomic_DNA"/>
</dbReference>
<dbReference type="STRING" id="1235814.GCA_000613385_02436"/>
<dbReference type="EMBL" id="SPPV01000018">
    <property type="protein sequence ID" value="TFU49529.1"/>
    <property type="molecule type" value="Genomic_DNA"/>
</dbReference>
<gene>
    <name evidence="2" type="ORF">D7Y07_10215</name>
    <name evidence="3" type="ORF">E4T97_10065</name>
    <name evidence="1" type="ORF">IMSAGC001_03194</name>
</gene>
<evidence type="ECO:0000313" key="3">
    <source>
        <dbReference type="EMBL" id="TFU49529.1"/>
    </source>
</evidence>
<dbReference type="InterPro" id="IPR043131">
    <property type="entry name" value="BCAT-like_N"/>
</dbReference>
<keyword evidence="2" id="KW-0456">Lyase</keyword>